<evidence type="ECO:0000256" key="1">
    <source>
        <dbReference type="ARBA" id="ARBA00001024"/>
    </source>
</evidence>
<dbReference type="GO" id="GO:0004806">
    <property type="term" value="F:triacylglycerol lipase activity"/>
    <property type="evidence" value="ECO:0007669"/>
    <property type="project" value="UniProtKB-EC"/>
</dbReference>
<comment type="subcellular location">
    <subcellularLocation>
        <location evidence="2">Secreted</location>
    </subcellularLocation>
</comment>
<name>A0A1N7NA53_9BACL</name>
<dbReference type="EC" id="3.1.1.3" evidence="3"/>
<proteinExistence type="predicted"/>
<dbReference type="GO" id="GO:0005576">
    <property type="term" value="C:extracellular region"/>
    <property type="evidence" value="ECO:0007669"/>
    <property type="project" value="UniProtKB-SubCell"/>
</dbReference>
<keyword evidence="9" id="KW-0812">Transmembrane</keyword>
<evidence type="ECO:0000313" key="11">
    <source>
        <dbReference type="EMBL" id="SIS95128.1"/>
    </source>
</evidence>
<dbReference type="Proteomes" id="UP000186795">
    <property type="component" value="Unassembled WGS sequence"/>
</dbReference>
<evidence type="ECO:0000256" key="2">
    <source>
        <dbReference type="ARBA" id="ARBA00004613"/>
    </source>
</evidence>
<evidence type="ECO:0000313" key="12">
    <source>
        <dbReference type="Proteomes" id="UP000186795"/>
    </source>
</evidence>
<dbReference type="AlphaFoldDB" id="A0A1N7NA53"/>
<dbReference type="Gene3D" id="3.40.50.1820">
    <property type="entry name" value="alpha/beta hydrolase"/>
    <property type="match status" value="1"/>
</dbReference>
<keyword evidence="4" id="KW-0964">Secreted</keyword>
<evidence type="ECO:0000256" key="7">
    <source>
        <dbReference type="ARBA" id="ARBA00022963"/>
    </source>
</evidence>
<evidence type="ECO:0000256" key="9">
    <source>
        <dbReference type="SAM" id="Phobius"/>
    </source>
</evidence>
<keyword evidence="6" id="KW-0378">Hydrolase</keyword>
<comment type="catalytic activity">
    <reaction evidence="1">
        <text>a triacylglycerol + H2O = a diacylglycerol + a fatty acid + H(+)</text>
        <dbReference type="Rhea" id="RHEA:12044"/>
        <dbReference type="ChEBI" id="CHEBI:15377"/>
        <dbReference type="ChEBI" id="CHEBI:15378"/>
        <dbReference type="ChEBI" id="CHEBI:17855"/>
        <dbReference type="ChEBI" id="CHEBI:18035"/>
        <dbReference type="ChEBI" id="CHEBI:28868"/>
        <dbReference type="EC" id="3.1.1.3"/>
    </reaction>
</comment>
<dbReference type="Pfam" id="PF24708">
    <property type="entry name" value="Lip_C"/>
    <property type="match status" value="1"/>
</dbReference>
<protein>
    <recommendedName>
        <fullName evidence="3">triacylglycerol lipase</fullName>
        <ecNumber evidence="3">3.1.1.3</ecNumber>
    </recommendedName>
</protein>
<feature type="domain" description="Lipase-like C-terminal" evidence="10">
    <location>
        <begin position="90"/>
        <end position="454"/>
    </location>
</feature>
<evidence type="ECO:0000256" key="8">
    <source>
        <dbReference type="ARBA" id="ARBA00023098"/>
    </source>
</evidence>
<reference evidence="12" key="1">
    <citation type="submission" date="2017-01" db="EMBL/GenBank/DDBJ databases">
        <authorList>
            <person name="Varghese N."/>
            <person name="Submissions S."/>
        </authorList>
    </citation>
    <scope>NUCLEOTIDE SEQUENCE [LARGE SCALE GENOMIC DNA]</scope>
    <source>
        <strain evidence="12">DSM 45196</strain>
    </source>
</reference>
<evidence type="ECO:0000259" key="10">
    <source>
        <dbReference type="Pfam" id="PF24708"/>
    </source>
</evidence>
<evidence type="ECO:0000256" key="6">
    <source>
        <dbReference type="ARBA" id="ARBA00022801"/>
    </source>
</evidence>
<keyword evidence="7" id="KW-0442">Lipid degradation</keyword>
<dbReference type="InterPro" id="IPR056304">
    <property type="entry name" value="Lip-like_C"/>
</dbReference>
<keyword evidence="5" id="KW-0732">Signal</keyword>
<dbReference type="PANTHER" id="PTHR34043">
    <property type="entry name" value="ALPHA/BETA-HYDROLASES SUPERFAMILY PROTEIN"/>
    <property type="match status" value="1"/>
</dbReference>
<keyword evidence="9" id="KW-1133">Transmembrane helix</keyword>
<keyword evidence="8" id="KW-0443">Lipid metabolism</keyword>
<dbReference type="EMBL" id="FTOD01000008">
    <property type="protein sequence ID" value="SIS95128.1"/>
    <property type="molecule type" value="Genomic_DNA"/>
</dbReference>
<evidence type="ECO:0000256" key="5">
    <source>
        <dbReference type="ARBA" id="ARBA00022729"/>
    </source>
</evidence>
<feature type="transmembrane region" description="Helical" evidence="9">
    <location>
        <begin position="30"/>
        <end position="53"/>
    </location>
</feature>
<dbReference type="InterPro" id="IPR029058">
    <property type="entry name" value="AB_hydrolase_fold"/>
</dbReference>
<evidence type="ECO:0000256" key="4">
    <source>
        <dbReference type="ARBA" id="ARBA00022525"/>
    </source>
</evidence>
<sequence>MKIPLPLLIHSRTAEKPIGMAKGERILKRWLFHGVLYVAVFCLSILSLGPSVWAEESSGAPYNETEEQAEQERQIQSTLEVKPADSQRNNQHPIILVHGLGGFDKLYTLHYWGGIHNVVNDLGKRGYEAHAADIGTFSSNWDRACELYAQIKGGRVDYGKAHAEEHGHARYGRTYPGFVPDWGEDKKIHLISHSMGGQTVRVLIQLLENGDEQERANTPKEELSPLFDQQRKSWVKGTVTISTPHDGSPFVYDVSGKAPYIQQIVGAFAAALGNRPLVDYDFKLDQWGLKRERGESFPGYMKRVRNSGIWEKSKDTAEWDLRPEGALELNRWVEAQPDVYYFSVGSEQTYRSPLTGHELPEPFMNPAMYYSAIYIGKYTRHTDEVVIDRKWWKNDGLVSTYTMNGPKLGSSDEIIPYDGNPRIGKWNDLGTMKSHDHLDIIGLGVRDQRGLYRDLATLLGSLPE</sequence>
<dbReference type="PANTHER" id="PTHR34043:SF3">
    <property type="entry name" value="ALPHA_BETA-HYDROLASES SUPERFAMILY PROTEIN"/>
    <property type="match status" value="1"/>
</dbReference>
<keyword evidence="9" id="KW-0472">Membrane</keyword>
<dbReference type="GO" id="GO:0016042">
    <property type="term" value="P:lipid catabolic process"/>
    <property type="evidence" value="ECO:0007669"/>
    <property type="project" value="UniProtKB-KW"/>
</dbReference>
<evidence type="ECO:0000256" key="3">
    <source>
        <dbReference type="ARBA" id="ARBA00013279"/>
    </source>
</evidence>
<organism evidence="11 12">
    <name type="scientific">Kroppenstedtia eburnea</name>
    <dbReference type="NCBI Taxonomy" id="714067"/>
    <lineage>
        <taxon>Bacteria</taxon>
        <taxon>Bacillati</taxon>
        <taxon>Bacillota</taxon>
        <taxon>Bacilli</taxon>
        <taxon>Bacillales</taxon>
        <taxon>Thermoactinomycetaceae</taxon>
        <taxon>Kroppenstedtia</taxon>
    </lineage>
</organism>
<dbReference type="SUPFAM" id="SSF53474">
    <property type="entry name" value="alpha/beta-Hydrolases"/>
    <property type="match status" value="1"/>
</dbReference>
<gene>
    <name evidence="11" type="ORF">SAMN05421790_10871</name>
</gene>
<keyword evidence="12" id="KW-1185">Reference proteome</keyword>
<accession>A0A1N7NA53</accession>